<sequence>MSIDKAAPEAAPETGAGEPTVEDSQRERLLTAAVELFYSHGVDVPASALVKKAGISKKSMYQLYESKDALFVAALERRILADSAYLLPPPGFSTSPRARLLHVFHQLEAYARTPDYMGCAYLAPQVELKDPTHPTSIAAARIKREHLEGFFHTEAVRGNATDPDFLTRQLITLYDGASTRAGIGADNLQGLAVTTAETLIQAAGVTT</sequence>
<reference evidence="7 8" key="1">
    <citation type="submission" date="2020-03" db="EMBL/GenBank/DDBJ databases">
        <title>A novel species.</title>
        <authorList>
            <person name="Gao J."/>
        </authorList>
    </citation>
    <scope>NUCLEOTIDE SEQUENCE [LARGE SCALE GENOMIC DNA]</scope>
    <source>
        <strain evidence="7 8">QMT-12</strain>
    </source>
</reference>
<dbReference type="SUPFAM" id="SSF46689">
    <property type="entry name" value="Homeodomain-like"/>
    <property type="match status" value="1"/>
</dbReference>
<evidence type="ECO:0000256" key="1">
    <source>
        <dbReference type="ARBA" id="ARBA00023015"/>
    </source>
</evidence>
<dbReference type="AlphaFoldDB" id="A0A6G9H1Y2"/>
<accession>A0A6G9H1Y2</accession>
<evidence type="ECO:0000313" key="8">
    <source>
        <dbReference type="Proteomes" id="UP000501179"/>
    </source>
</evidence>
<evidence type="ECO:0000313" key="7">
    <source>
        <dbReference type="EMBL" id="QIQ04137.1"/>
    </source>
</evidence>
<dbReference type="PRINTS" id="PR00455">
    <property type="entry name" value="HTHTETR"/>
</dbReference>
<dbReference type="EMBL" id="CP050177">
    <property type="protein sequence ID" value="QIQ04137.1"/>
    <property type="molecule type" value="Genomic_DNA"/>
</dbReference>
<keyword evidence="3" id="KW-0804">Transcription</keyword>
<evidence type="ECO:0000256" key="4">
    <source>
        <dbReference type="PROSITE-ProRule" id="PRU00335"/>
    </source>
</evidence>
<gene>
    <name evidence="7" type="ORF">HA039_19125</name>
</gene>
<dbReference type="Gene3D" id="1.10.357.10">
    <property type="entry name" value="Tetracycline Repressor, domain 2"/>
    <property type="match status" value="1"/>
</dbReference>
<dbReference type="Proteomes" id="UP000501179">
    <property type="component" value="Chromosome"/>
</dbReference>
<dbReference type="SUPFAM" id="SSF48498">
    <property type="entry name" value="Tetracyclin repressor-like, C-terminal domain"/>
    <property type="match status" value="1"/>
</dbReference>
<organism evidence="7 8">
    <name type="scientific">Streptomyces liangshanensis</name>
    <dbReference type="NCBI Taxonomy" id="2717324"/>
    <lineage>
        <taxon>Bacteria</taxon>
        <taxon>Bacillati</taxon>
        <taxon>Actinomycetota</taxon>
        <taxon>Actinomycetes</taxon>
        <taxon>Kitasatosporales</taxon>
        <taxon>Streptomycetaceae</taxon>
        <taxon>Streptomyces</taxon>
    </lineage>
</organism>
<dbReference type="GO" id="GO:0003677">
    <property type="term" value="F:DNA binding"/>
    <property type="evidence" value="ECO:0007669"/>
    <property type="project" value="UniProtKB-UniRule"/>
</dbReference>
<feature type="domain" description="HTH tetR-type" evidence="6">
    <location>
        <begin position="23"/>
        <end position="82"/>
    </location>
</feature>
<feature type="compositionally biased region" description="Low complexity" evidence="5">
    <location>
        <begin position="8"/>
        <end position="19"/>
    </location>
</feature>
<dbReference type="InterPro" id="IPR009057">
    <property type="entry name" value="Homeodomain-like_sf"/>
</dbReference>
<evidence type="ECO:0000256" key="3">
    <source>
        <dbReference type="ARBA" id="ARBA00023163"/>
    </source>
</evidence>
<dbReference type="KEGG" id="slia:HA039_19125"/>
<dbReference type="Pfam" id="PF00440">
    <property type="entry name" value="TetR_N"/>
    <property type="match status" value="1"/>
</dbReference>
<protein>
    <submittedName>
        <fullName evidence="7">TetR/AcrR family transcriptional regulator</fullName>
    </submittedName>
</protein>
<dbReference type="PANTHER" id="PTHR47506:SF1">
    <property type="entry name" value="HTH-TYPE TRANSCRIPTIONAL REGULATOR YJDC"/>
    <property type="match status" value="1"/>
</dbReference>
<proteinExistence type="predicted"/>
<keyword evidence="8" id="KW-1185">Reference proteome</keyword>
<dbReference type="PROSITE" id="PS50977">
    <property type="entry name" value="HTH_TETR_2"/>
    <property type="match status" value="1"/>
</dbReference>
<name>A0A6G9H1Y2_9ACTN</name>
<evidence type="ECO:0000259" key="6">
    <source>
        <dbReference type="PROSITE" id="PS50977"/>
    </source>
</evidence>
<feature type="DNA-binding region" description="H-T-H motif" evidence="4">
    <location>
        <begin position="45"/>
        <end position="64"/>
    </location>
</feature>
<keyword evidence="2 4" id="KW-0238">DNA-binding</keyword>
<dbReference type="PANTHER" id="PTHR47506">
    <property type="entry name" value="TRANSCRIPTIONAL REGULATORY PROTEIN"/>
    <property type="match status" value="1"/>
</dbReference>
<dbReference type="InterPro" id="IPR001647">
    <property type="entry name" value="HTH_TetR"/>
</dbReference>
<feature type="region of interest" description="Disordered" evidence="5">
    <location>
        <begin position="1"/>
        <end position="25"/>
    </location>
</feature>
<dbReference type="RefSeq" id="WP_167031310.1">
    <property type="nucleotide sequence ID" value="NZ_CP050177.1"/>
</dbReference>
<dbReference type="InterPro" id="IPR036271">
    <property type="entry name" value="Tet_transcr_reg_TetR-rel_C_sf"/>
</dbReference>
<keyword evidence="1" id="KW-0805">Transcription regulation</keyword>
<evidence type="ECO:0000256" key="5">
    <source>
        <dbReference type="SAM" id="MobiDB-lite"/>
    </source>
</evidence>
<evidence type="ECO:0000256" key="2">
    <source>
        <dbReference type="ARBA" id="ARBA00023125"/>
    </source>
</evidence>